<reference evidence="8 9" key="1">
    <citation type="journal article" date="2021" name="Sci. Rep.">
        <title>The distribution of antibiotic resistance genes in chicken gut microbiota commensals.</title>
        <authorList>
            <person name="Juricova H."/>
            <person name="Matiasovicova J."/>
            <person name="Kubasova T."/>
            <person name="Cejkova D."/>
            <person name="Rychlik I."/>
        </authorList>
    </citation>
    <scope>NUCLEOTIDE SEQUENCE [LARGE SCALE GENOMIC DNA]</scope>
    <source>
        <strain evidence="8 9">An810</strain>
    </source>
</reference>
<feature type="domain" description="DNA translocase FtsK 4TM region" evidence="7">
    <location>
        <begin position="1"/>
        <end position="72"/>
    </location>
</feature>
<keyword evidence="4 6" id="KW-1133">Transmembrane helix</keyword>
<feature type="transmembrane region" description="Helical" evidence="6">
    <location>
        <begin position="30"/>
        <end position="58"/>
    </location>
</feature>
<comment type="subcellular location">
    <subcellularLocation>
        <location evidence="1">Cell membrane</location>
        <topology evidence="1">Multi-pass membrane protein</topology>
    </subcellularLocation>
</comment>
<proteinExistence type="predicted"/>
<evidence type="ECO:0000256" key="5">
    <source>
        <dbReference type="ARBA" id="ARBA00023136"/>
    </source>
</evidence>
<keyword evidence="5 6" id="KW-0472">Membrane</keyword>
<dbReference type="InterPro" id="IPR025199">
    <property type="entry name" value="FtsK_4TM"/>
</dbReference>
<evidence type="ECO:0000256" key="1">
    <source>
        <dbReference type="ARBA" id="ARBA00004651"/>
    </source>
</evidence>
<evidence type="ECO:0000256" key="2">
    <source>
        <dbReference type="ARBA" id="ARBA00022475"/>
    </source>
</evidence>
<dbReference type="Pfam" id="PF13491">
    <property type="entry name" value="FtsK_4TM"/>
    <property type="match status" value="1"/>
</dbReference>
<protein>
    <submittedName>
        <fullName evidence="8">DNA translocase FtsK 4TM domain-containing protein</fullName>
    </submittedName>
</protein>
<dbReference type="Proteomes" id="UP000776629">
    <property type="component" value="Unassembled WGS sequence"/>
</dbReference>
<evidence type="ECO:0000256" key="3">
    <source>
        <dbReference type="ARBA" id="ARBA00022692"/>
    </source>
</evidence>
<feature type="non-terminal residue" evidence="8">
    <location>
        <position position="76"/>
    </location>
</feature>
<evidence type="ECO:0000259" key="7">
    <source>
        <dbReference type="Pfam" id="PF13491"/>
    </source>
</evidence>
<accession>A0ABS2EQZ5</accession>
<evidence type="ECO:0000313" key="9">
    <source>
        <dbReference type="Proteomes" id="UP000776629"/>
    </source>
</evidence>
<dbReference type="RefSeq" id="WP_204777133.1">
    <property type="nucleotide sequence ID" value="NZ_JACJJQ010000144.1"/>
</dbReference>
<keyword evidence="9" id="KW-1185">Reference proteome</keyword>
<keyword evidence="3 6" id="KW-0812">Transmembrane</keyword>
<evidence type="ECO:0000256" key="4">
    <source>
        <dbReference type="ARBA" id="ARBA00022989"/>
    </source>
</evidence>
<sequence length="76" mass="8238">SYSPYDTSWFYMSALPQDTENWCGALGAQVAALCVFLFGGSAVFLSCLLLWCGILALLHSVIVYEWERVAAGAALV</sequence>
<name>A0ABS2EQZ5_9LACO</name>
<gene>
    <name evidence="8" type="ORF">H5993_09385</name>
</gene>
<comment type="caution">
    <text evidence="8">The sequence shown here is derived from an EMBL/GenBank/DDBJ whole genome shotgun (WGS) entry which is preliminary data.</text>
</comment>
<dbReference type="EMBL" id="JACJJQ010000144">
    <property type="protein sequence ID" value="MBM6754922.1"/>
    <property type="molecule type" value="Genomic_DNA"/>
</dbReference>
<feature type="non-terminal residue" evidence="8">
    <location>
        <position position="1"/>
    </location>
</feature>
<keyword evidence="2" id="KW-1003">Cell membrane</keyword>
<organism evidence="8 9">
    <name type="scientific">Limosilactobacillus alvi</name>
    <dbReference type="NCBI Taxonomy" id="990412"/>
    <lineage>
        <taxon>Bacteria</taxon>
        <taxon>Bacillati</taxon>
        <taxon>Bacillota</taxon>
        <taxon>Bacilli</taxon>
        <taxon>Lactobacillales</taxon>
        <taxon>Lactobacillaceae</taxon>
        <taxon>Limosilactobacillus</taxon>
    </lineage>
</organism>
<evidence type="ECO:0000256" key="6">
    <source>
        <dbReference type="SAM" id="Phobius"/>
    </source>
</evidence>
<evidence type="ECO:0000313" key="8">
    <source>
        <dbReference type="EMBL" id="MBM6754922.1"/>
    </source>
</evidence>